<evidence type="ECO:0000256" key="5">
    <source>
        <dbReference type="ARBA" id="ARBA00023239"/>
    </source>
</evidence>
<evidence type="ECO:0000256" key="3">
    <source>
        <dbReference type="ARBA" id="ARBA00022989"/>
    </source>
</evidence>
<evidence type="ECO:0000256" key="4">
    <source>
        <dbReference type="ARBA" id="ARBA00023136"/>
    </source>
</evidence>
<proteinExistence type="inferred from homology"/>
<dbReference type="EMBL" id="CP016268">
    <property type="protein sequence ID" value="ANO51400.1"/>
    <property type="molecule type" value="Genomic_DNA"/>
</dbReference>
<gene>
    <name evidence="7" type="primary">mltG</name>
    <name evidence="8" type="ORF">BA177_09475</name>
</gene>
<dbReference type="PANTHER" id="PTHR30518:SF2">
    <property type="entry name" value="ENDOLYTIC MUREIN TRANSGLYCOSYLASE"/>
    <property type="match status" value="1"/>
</dbReference>
<evidence type="ECO:0000313" key="8">
    <source>
        <dbReference type="EMBL" id="ANO51400.1"/>
    </source>
</evidence>
<organism evidence="8 9">
    <name type="scientific">Woeseia oceani</name>
    <dbReference type="NCBI Taxonomy" id="1548547"/>
    <lineage>
        <taxon>Bacteria</taxon>
        <taxon>Pseudomonadati</taxon>
        <taxon>Pseudomonadota</taxon>
        <taxon>Gammaproteobacteria</taxon>
        <taxon>Woeseiales</taxon>
        <taxon>Woeseiaceae</taxon>
        <taxon>Woeseia</taxon>
    </lineage>
</organism>
<keyword evidence="9" id="KW-1185">Reference proteome</keyword>
<dbReference type="NCBIfam" id="TIGR00247">
    <property type="entry name" value="endolytic transglycosylase MltG"/>
    <property type="match status" value="1"/>
</dbReference>
<dbReference type="HAMAP" id="MF_02065">
    <property type="entry name" value="MltG"/>
    <property type="match status" value="1"/>
</dbReference>
<comment type="catalytic activity">
    <reaction evidence="7">
        <text>a peptidoglycan chain = a peptidoglycan chain with N-acetyl-1,6-anhydromuramyl-[peptide] at the reducing end + a peptidoglycan chain with N-acetylglucosamine at the non-reducing end.</text>
        <dbReference type="EC" id="4.2.2.29"/>
    </reaction>
</comment>
<keyword evidence="2 7" id="KW-0812">Transmembrane</keyword>
<dbReference type="EC" id="4.2.2.29" evidence="7"/>
<dbReference type="RefSeq" id="WP_068615704.1">
    <property type="nucleotide sequence ID" value="NZ_CP016268.1"/>
</dbReference>
<dbReference type="Proteomes" id="UP000092695">
    <property type="component" value="Chromosome"/>
</dbReference>
<dbReference type="STRING" id="1548547.BA177_09475"/>
<accession>A0A193LFT8</accession>
<feature type="site" description="Important for catalytic activity" evidence="7">
    <location>
        <position position="218"/>
    </location>
</feature>
<dbReference type="InterPro" id="IPR003770">
    <property type="entry name" value="MLTG-like"/>
</dbReference>
<dbReference type="PANTHER" id="PTHR30518">
    <property type="entry name" value="ENDOLYTIC MUREIN TRANSGLYCOSYLASE"/>
    <property type="match status" value="1"/>
</dbReference>
<evidence type="ECO:0000256" key="6">
    <source>
        <dbReference type="ARBA" id="ARBA00023316"/>
    </source>
</evidence>
<keyword evidence="4 7" id="KW-0472">Membrane</keyword>
<keyword evidence="7" id="KW-0997">Cell inner membrane</keyword>
<keyword evidence="3 7" id="KW-1133">Transmembrane helix</keyword>
<dbReference type="GO" id="GO:0005886">
    <property type="term" value="C:plasma membrane"/>
    <property type="evidence" value="ECO:0007669"/>
    <property type="project" value="UniProtKB-UniRule"/>
</dbReference>
<dbReference type="KEGG" id="woc:BA177_09475"/>
<dbReference type="GO" id="GO:0008932">
    <property type="term" value="F:lytic endotransglycosylase activity"/>
    <property type="evidence" value="ECO:0007669"/>
    <property type="project" value="UniProtKB-UniRule"/>
</dbReference>
<evidence type="ECO:0000256" key="1">
    <source>
        <dbReference type="ARBA" id="ARBA00022475"/>
    </source>
</evidence>
<dbReference type="GO" id="GO:0009252">
    <property type="term" value="P:peptidoglycan biosynthetic process"/>
    <property type="evidence" value="ECO:0007669"/>
    <property type="project" value="UniProtKB-UniRule"/>
</dbReference>
<dbReference type="CDD" id="cd08010">
    <property type="entry name" value="MltG_like"/>
    <property type="match status" value="1"/>
</dbReference>
<dbReference type="Pfam" id="PF02618">
    <property type="entry name" value="YceG"/>
    <property type="match status" value="1"/>
</dbReference>
<dbReference type="Gene3D" id="3.30.160.60">
    <property type="entry name" value="Classic Zinc Finger"/>
    <property type="match status" value="1"/>
</dbReference>
<keyword evidence="6 7" id="KW-0961">Cell wall biogenesis/degradation</keyword>
<evidence type="ECO:0000256" key="7">
    <source>
        <dbReference type="HAMAP-Rule" id="MF_02065"/>
    </source>
</evidence>
<keyword evidence="1 7" id="KW-1003">Cell membrane</keyword>
<dbReference type="GO" id="GO:0071555">
    <property type="term" value="P:cell wall organization"/>
    <property type="evidence" value="ECO:0007669"/>
    <property type="project" value="UniProtKB-KW"/>
</dbReference>
<sequence>MQRLLRTLLLIAALAVVTLAAATWQAHRYLHSPLVIPETGLEFEIAQGASLAGISQALAERGILEHPRLFRWYGRLSGQATEIHAGEYRIDAGTTPVSLLQKFVNGEVQLHSFTVIEGWTFQEMLQALHRHPDIQSTIVYEDWPAVLQQLGSGYDHPEGLFLPETYRFAKGATDLDLLRQAHGMLQAALQEEWQARAPELPLASPYEALILASIIEKETGRADERARIAGVFVRRLQKRMRLQTDPTVIYGVGDEYAGNLTRRHLRTDTEYNTYTRHGLPPTPIALPGRDAIHAALNPADGNELFFVATGTGDGSHRFSETKEQHDEAVREYLKRLRSGEPGE</sequence>
<dbReference type="AlphaFoldDB" id="A0A193LFT8"/>
<dbReference type="Gene3D" id="3.30.1490.480">
    <property type="entry name" value="Endolytic murein transglycosylase"/>
    <property type="match status" value="1"/>
</dbReference>
<name>A0A193LFT8_9GAMM</name>
<comment type="function">
    <text evidence="7">Functions as a peptidoglycan terminase that cleaves nascent peptidoglycan strands endolytically to terminate their elongation.</text>
</comment>
<evidence type="ECO:0000313" key="9">
    <source>
        <dbReference type="Proteomes" id="UP000092695"/>
    </source>
</evidence>
<comment type="similarity">
    <text evidence="7">Belongs to the transglycosylase MltG family.</text>
</comment>
<protein>
    <recommendedName>
        <fullName evidence="7">Endolytic murein transglycosylase</fullName>
        <ecNumber evidence="7">4.2.2.29</ecNumber>
    </recommendedName>
    <alternativeName>
        <fullName evidence="7">Peptidoglycan lytic transglycosylase</fullName>
    </alternativeName>
    <alternativeName>
        <fullName evidence="7">Peptidoglycan polymerization terminase</fullName>
    </alternativeName>
</protein>
<keyword evidence="5 7" id="KW-0456">Lyase</keyword>
<evidence type="ECO:0000256" key="2">
    <source>
        <dbReference type="ARBA" id="ARBA00022692"/>
    </source>
</evidence>
<dbReference type="OrthoDB" id="9814591at2"/>
<reference evidence="8 9" key="1">
    <citation type="submission" date="2016-06" db="EMBL/GenBank/DDBJ databases">
        <title>Complete genome sequence of a deep-branching marine Gamma Proteobacterium Woeseia oceani type strain XK5.</title>
        <authorList>
            <person name="Mu D."/>
            <person name="Du Z."/>
        </authorList>
    </citation>
    <scope>NUCLEOTIDE SEQUENCE [LARGE SCALE GENOMIC DNA]</scope>
    <source>
        <strain evidence="8 9">XK5</strain>
    </source>
</reference>